<dbReference type="GO" id="GO:0005975">
    <property type="term" value="P:carbohydrate metabolic process"/>
    <property type="evidence" value="ECO:0007669"/>
    <property type="project" value="InterPro"/>
</dbReference>
<keyword evidence="2 5" id="KW-0378">Hydrolase</keyword>
<accession>A0A5D5AQN5</accession>
<evidence type="ECO:0000256" key="1">
    <source>
        <dbReference type="ARBA" id="ARBA00009865"/>
    </source>
</evidence>
<keyword evidence="6" id="KW-1185">Reference proteome</keyword>
<comment type="caution">
    <text evidence="5">The sequence shown here is derived from an EMBL/GenBank/DDBJ whole genome shotgun (WGS) entry which is preliminary data.</text>
</comment>
<dbReference type="Pfam" id="PF04616">
    <property type="entry name" value="Glyco_hydro_43"/>
    <property type="match status" value="1"/>
</dbReference>
<evidence type="ECO:0000313" key="6">
    <source>
        <dbReference type="Proteomes" id="UP000324104"/>
    </source>
</evidence>
<dbReference type="SUPFAM" id="SSF75005">
    <property type="entry name" value="Arabinanase/levansucrase/invertase"/>
    <property type="match status" value="1"/>
</dbReference>
<comment type="similarity">
    <text evidence="1">Belongs to the glycosyl hydrolase 43 family.</text>
</comment>
<keyword evidence="3" id="KW-0326">Glycosidase</keyword>
<dbReference type="Gene3D" id="2.115.10.20">
    <property type="entry name" value="Glycosyl hydrolase domain, family 43"/>
    <property type="match status" value="1"/>
</dbReference>
<evidence type="ECO:0000259" key="4">
    <source>
        <dbReference type="Pfam" id="PF17851"/>
    </source>
</evidence>
<dbReference type="GO" id="GO:0004553">
    <property type="term" value="F:hydrolase activity, hydrolyzing O-glycosyl compounds"/>
    <property type="evidence" value="ECO:0007669"/>
    <property type="project" value="InterPro"/>
</dbReference>
<protein>
    <submittedName>
        <fullName evidence="5">Glycoside hydrolase family 43 protein</fullName>
    </submittedName>
</protein>
<dbReference type="InterPro" id="IPR013320">
    <property type="entry name" value="ConA-like_dom_sf"/>
</dbReference>
<dbReference type="AlphaFoldDB" id="A0A5D5AQN5"/>
<organism evidence="5 6">
    <name type="scientific">Natrialba swarupiae</name>
    <dbReference type="NCBI Taxonomy" id="2448032"/>
    <lineage>
        <taxon>Archaea</taxon>
        <taxon>Methanobacteriati</taxon>
        <taxon>Methanobacteriota</taxon>
        <taxon>Stenosarchaea group</taxon>
        <taxon>Halobacteria</taxon>
        <taxon>Halobacteriales</taxon>
        <taxon>Natrialbaceae</taxon>
        <taxon>Natrialba</taxon>
    </lineage>
</organism>
<dbReference type="InterPro" id="IPR023296">
    <property type="entry name" value="Glyco_hydro_beta-prop_sf"/>
</dbReference>
<dbReference type="Pfam" id="PF17851">
    <property type="entry name" value="GH43_C2"/>
    <property type="match status" value="1"/>
</dbReference>
<feature type="domain" description="Beta-xylosidase C-terminal Concanavalin A-like" evidence="4">
    <location>
        <begin position="311"/>
        <end position="498"/>
    </location>
</feature>
<reference evidence="5 6" key="1">
    <citation type="submission" date="2019-08" db="EMBL/GenBank/DDBJ databases">
        <title>Archaea genome.</title>
        <authorList>
            <person name="Kajale S."/>
            <person name="Shouche Y."/>
            <person name="Deshpande N."/>
            <person name="Sharma A."/>
        </authorList>
    </citation>
    <scope>NUCLEOTIDE SEQUENCE [LARGE SCALE GENOMIC DNA]</scope>
    <source>
        <strain evidence="5 6">ESP3B_9</strain>
    </source>
</reference>
<gene>
    <name evidence="5" type="ORF">FYC77_04705</name>
</gene>
<sequence>MEYENPVIPGFHPDPTVCRVGEDYYLATSSFEYAPGVPLYHSRNLVDWEPIGHCLTREDQLDLEDVAPSNGIYAPTLRYHDGTFYMVTTNVSAGGHFFVTADDPRGEWSEPTWVDAPGIDPDLFWDDGTVYFTYRSGPDGIEQADIDLETGEIGESRHLCRRLVADYTEAPHLYEVDGTYYLLVAEGGTHTRHMVCAARADDPTGPFDPCPGNPILSHRSVSGAYNPIQATGHGDLVEAHDGSWWLVFLGIRKRGGHPGWHHLGRETFLAPVEWIDGWPVVNGGDPIEETMSVTDTDLERDDRAEWTTQEPFDGDRLGPKWNYRFSVGDDRIVLEDGTLALSGGPATLDDRESTFVGRRQHQLECRVETETKFSPKGKGEAGLTALYDESHHYELGVVRRGEDRRAIVRATVGGVSDVLAETAVPEGPVTLSIDATADEYRFAVDPVERSEHVLATMPTKYLSTEVAGGFTGTYVGLYATGNGEPAPKPATFDSFTYRDADTRGTN</sequence>
<dbReference type="PANTHER" id="PTHR42812:SF12">
    <property type="entry name" value="BETA-XYLOSIDASE-RELATED"/>
    <property type="match status" value="1"/>
</dbReference>
<dbReference type="RefSeq" id="WP_149080350.1">
    <property type="nucleotide sequence ID" value="NZ_VTAW01000003.1"/>
</dbReference>
<evidence type="ECO:0000256" key="2">
    <source>
        <dbReference type="ARBA" id="ARBA00022801"/>
    </source>
</evidence>
<proteinExistence type="inferred from homology"/>
<dbReference type="Gene3D" id="2.60.120.200">
    <property type="match status" value="1"/>
</dbReference>
<dbReference type="PANTHER" id="PTHR42812">
    <property type="entry name" value="BETA-XYLOSIDASE"/>
    <property type="match status" value="1"/>
</dbReference>
<name>A0A5D5AQN5_9EURY</name>
<dbReference type="InterPro" id="IPR041542">
    <property type="entry name" value="GH43_C2"/>
</dbReference>
<evidence type="ECO:0000313" key="5">
    <source>
        <dbReference type="EMBL" id="TYT63374.1"/>
    </source>
</evidence>
<dbReference type="InterPro" id="IPR051795">
    <property type="entry name" value="Glycosyl_Hydrlase_43"/>
</dbReference>
<evidence type="ECO:0000256" key="3">
    <source>
        <dbReference type="ARBA" id="ARBA00023295"/>
    </source>
</evidence>
<dbReference type="SUPFAM" id="SSF49899">
    <property type="entry name" value="Concanavalin A-like lectins/glucanases"/>
    <property type="match status" value="1"/>
</dbReference>
<dbReference type="CDD" id="cd18617">
    <property type="entry name" value="GH43_XynB-like"/>
    <property type="match status" value="1"/>
</dbReference>
<dbReference type="InterPro" id="IPR006710">
    <property type="entry name" value="Glyco_hydro_43"/>
</dbReference>
<dbReference type="Proteomes" id="UP000324104">
    <property type="component" value="Unassembled WGS sequence"/>
</dbReference>
<dbReference type="EMBL" id="VTAW01000003">
    <property type="protein sequence ID" value="TYT63374.1"/>
    <property type="molecule type" value="Genomic_DNA"/>
</dbReference>